<feature type="domain" description="Ig-like" evidence="2">
    <location>
        <begin position="1159"/>
        <end position="1249"/>
    </location>
</feature>
<dbReference type="Pfam" id="PF00612">
    <property type="entry name" value="IQ"/>
    <property type="match status" value="2"/>
</dbReference>
<feature type="region of interest" description="Disordered" evidence="1">
    <location>
        <begin position="1296"/>
        <end position="1315"/>
    </location>
</feature>
<dbReference type="InterPro" id="IPR007110">
    <property type="entry name" value="Ig-like_dom"/>
</dbReference>
<evidence type="ECO:0000256" key="1">
    <source>
        <dbReference type="SAM" id="MobiDB-lite"/>
    </source>
</evidence>
<dbReference type="SUPFAM" id="SSF48726">
    <property type="entry name" value="Immunoglobulin"/>
    <property type="match status" value="8"/>
</dbReference>
<evidence type="ECO:0000313" key="4">
    <source>
        <dbReference type="RefSeq" id="XP_006823018.1"/>
    </source>
</evidence>
<evidence type="ECO:0000313" key="3">
    <source>
        <dbReference type="Proteomes" id="UP000694865"/>
    </source>
</evidence>
<organism evidence="3 4">
    <name type="scientific">Saccoglossus kowalevskii</name>
    <name type="common">Acorn worm</name>
    <dbReference type="NCBI Taxonomy" id="10224"/>
    <lineage>
        <taxon>Eukaryota</taxon>
        <taxon>Metazoa</taxon>
        <taxon>Hemichordata</taxon>
        <taxon>Enteropneusta</taxon>
        <taxon>Harrimaniidae</taxon>
        <taxon>Saccoglossus</taxon>
    </lineage>
</organism>
<dbReference type="InterPro" id="IPR003599">
    <property type="entry name" value="Ig_sub"/>
</dbReference>
<proteinExistence type="predicted"/>
<dbReference type="Pfam" id="PF07679">
    <property type="entry name" value="I-set"/>
    <property type="match status" value="8"/>
</dbReference>
<dbReference type="PROSITE" id="PS50096">
    <property type="entry name" value="IQ"/>
    <property type="match status" value="2"/>
</dbReference>
<feature type="domain" description="Ig-like" evidence="2">
    <location>
        <begin position="195"/>
        <end position="299"/>
    </location>
</feature>
<sequence length="1357" mass="153029">MIPDSEDFKLDYNGSICTLLIKEVFPEDSGKYTCVAKNKAGMASSSAELLVEGIDNSITLSDAESSETLVSRRTLSRESTLEEPEGIKPAFMEVGKPKEVPVGQTHVSFEYKLIAAPRPNVVWYHNDQLLEDTKRVHLSVYADVHMYFLSLEINDVTFDDAGIYRVEVKNKEGETTSSVNLSVIEPLPVEPMEPPEFIVLPQSQTITEGEKAEFKCRVIGKPKPDIIWLHDDKPVSDDKVFISKHDDVDVYSLTLPEAFPEDTGTITIEAVNPVGKAKCSVQLNVREEEEEVKIKKEITVERKEVVTEQKIEIETAPEEVQFQLELPSGEPPKFVKELTGVEVPEGEQATLDCKVAGKPMPNICWYKDEDVIRPSPHYSVITDDEGNCTLIIPIVTEDDDAEYTCKATNDFGSASCSTDIFVISKETKTVEEIVKVETTTTTTTVEVKPEEISFQLTPEEKPKADVVEAEFKVEPMKEEKVEVEMKMKPAKAEFEVSIDQQPLEEVSFEIKKEVGEPQVTSAEVEFKRPSEEVSFELELTPEEEPKPTLVEADLIEAPVGDEEEVIDIDLEDKDVEKAAVQIQAAFRGFQARKEAIEIEKALEPPVFVRKIEEQEVEERQRVVFECEVTGSPRPEVTWYLDGVQIDEDDHYVVEYSESGICTLKIAEISMDDEGEFEVKAVNKVGSDVCRAELFVLPAKCPPSFVIKPENIEAVKAYPAEIRCKVHGIPTPTVSWFKGWKHCQEGNEYTVTFDKDTNEHIFIIKESKPKDSGKYVCKATNDLGEEKASFTVTLIEKPPTPEPVPEPEPVEEVAEMVEEVMKVEVAKPVEEEPIIQEEITLEVEVPVEEPVREEKVEVEIKMKPAKAEFELSIDQQQMEEVSFEIKKDVKEPQVTSAEVGFERPSEEVSFELELTPEEKPKSAVVEAALKVEPVSEEKVEIEMKMKPAKAEFEVSIDQQQIEEVSFESKKDVGEPQVTTAEVEFKRPSEEVSFELELTSEEKPKPTLVEADLIEAPVGDEEEVIDIDLEDKDVEKAAVQIQAAFRGFQARKEAIEIEKALEPPVFVRKIEEQEVEERQRVVFECEVTGSPRPEVTWYLDGVQIDEDDHYVVEYSESGICTLKIAEVSMDDEGEFEVKAVNKVGSDVCRAELFVLPAKCPPIFVKKPEDIEAVKAYPAEIRCKVHGIPTPTVSWFKGWKHCQEGNEYTVTFDKDTNEHIFIIKESKPKDGGKYVCKATNDLGEEKASFTVTLIEKPPTPEPVQEPEPVEEVLEIVKEEITVEVAKPVEEEPIIQEEITLEDEVPVEEPVSEEKVEVEVEMKPARAEFEVSIEQQQMEEVSFEIKKDIEETQVTSLKSNL</sequence>
<dbReference type="InterPro" id="IPR036179">
    <property type="entry name" value="Ig-like_dom_sf"/>
</dbReference>
<dbReference type="PROSITE" id="PS50835">
    <property type="entry name" value="IG_LIKE"/>
    <property type="match status" value="7"/>
</dbReference>
<evidence type="ECO:0000259" key="2">
    <source>
        <dbReference type="PROSITE" id="PS50835"/>
    </source>
</evidence>
<reference evidence="4" key="1">
    <citation type="submission" date="2025-08" db="UniProtKB">
        <authorList>
            <consortium name="RefSeq"/>
        </authorList>
    </citation>
    <scope>IDENTIFICATION</scope>
    <source>
        <tissue evidence="4">Testes</tissue>
    </source>
</reference>
<dbReference type="SMART" id="SM00015">
    <property type="entry name" value="IQ"/>
    <property type="match status" value="2"/>
</dbReference>
<dbReference type="SMART" id="SM00408">
    <property type="entry name" value="IGc2"/>
    <property type="match status" value="7"/>
</dbReference>
<dbReference type="PANTHER" id="PTHR47633:SF16">
    <property type="entry name" value="CAVP-TARGET PROTEIN-LIKE"/>
    <property type="match status" value="1"/>
</dbReference>
<dbReference type="InterPro" id="IPR000048">
    <property type="entry name" value="IQ_motif_EF-hand-BS"/>
</dbReference>
<accession>A0ABM0MSM7</accession>
<dbReference type="InterPro" id="IPR013783">
    <property type="entry name" value="Ig-like_fold"/>
</dbReference>
<dbReference type="CDD" id="cd23767">
    <property type="entry name" value="IQCD"/>
    <property type="match status" value="2"/>
</dbReference>
<protein>
    <submittedName>
        <fullName evidence="4">Titin-like</fullName>
    </submittedName>
</protein>
<feature type="domain" description="Ig-like" evidence="2">
    <location>
        <begin position="604"/>
        <end position="694"/>
    </location>
</feature>
<feature type="domain" description="Ig-like" evidence="2">
    <location>
        <begin position="89"/>
        <end position="182"/>
    </location>
</feature>
<dbReference type="PANTHER" id="PTHR47633">
    <property type="entry name" value="IMMUNOGLOBULIN"/>
    <property type="match status" value="1"/>
</dbReference>
<name>A0ABM0MSM7_SACKO</name>
<feature type="domain" description="Ig-like" evidence="2">
    <location>
        <begin position="332"/>
        <end position="421"/>
    </location>
</feature>
<dbReference type="InterPro" id="IPR013098">
    <property type="entry name" value="Ig_I-set"/>
</dbReference>
<dbReference type="InterPro" id="IPR003598">
    <property type="entry name" value="Ig_sub2"/>
</dbReference>
<dbReference type="Gene3D" id="2.60.40.10">
    <property type="entry name" value="Immunoglobulins"/>
    <property type="match status" value="8"/>
</dbReference>
<dbReference type="RefSeq" id="XP_006823018.1">
    <property type="nucleotide sequence ID" value="XM_006822955.1"/>
</dbReference>
<feature type="domain" description="Ig-like" evidence="2">
    <location>
        <begin position="702"/>
        <end position="792"/>
    </location>
</feature>
<dbReference type="GeneID" id="102801729"/>
<feature type="compositionally biased region" description="Acidic residues" evidence="1">
    <location>
        <begin position="1296"/>
        <end position="1307"/>
    </location>
</feature>
<keyword evidence="3" id="KW-1185">Reference proteome</keyword>
<dbReference type="Proteomes" id="UP000694865">
    <property type="component" value="Unplaced"/>
</dbReference>
<gene>
    <name evidence="4" type="primary">LOC102801729</name>
</gene>
<dbReference type="SMART" id="SM00409">
    <property type="entry name" value="IG"/>
    <property type="match status" value="8"/>
</dbReference>
<feature type="domain" description="Ig-like" evidence="2">
    <location>
        <begin position="1061"/>
        <end position="1151"/>
    </location>
</feature>